<evidence type="ECO:0000313" key="1">
    <source>
        <dbReference type="EMBL" id="RUO23668.1"/>
    </source>
</evidence>
<dbReference type="PANTHER" id="PTHR11220">
    <property type="entry name" value="HEME-BINDING PROTEIN-RELATED"/>
    <property type="match status" value="1"/>
</dbReference>
<accession>A0A432W392</accession>
<dbReference type="InterPro" id="IPR011256">
    <property type="entry name" value="Reg_factor_effector_dom_sf"/>
</dbReference>
<sequence>MGKSNAETVPYTLITAADNEQIEVRNYEHMVLVSANMGSDGRNDAFRALFRYISGENEGRAEIAMTAPVMMESESLPAEGSEIPMTAPVFMERGEERSQMSFVMPAEFTLATTPKPTNPNLQVSELRDHKVAAIRFNGRLTESNVAKHTEMLLTWMSENGYVAAGEPVEAGYNGPFTLPMFRRNEVLIEIE</sequence>
<dbReference type="Proteomes" id="UP000288395">
    <property type="component" value="Unassembled WGS sequence"/>
</dbReference>
<dbReference type="EMBL" id="PIPJ01000001">
    <property type="protein sequence ID" value="RUO23668.1"/>
    <property type="molecule type" value="Genomic_DNA"/>
</dbReference>
<proteinExistence type="predicted"/>
<evidence type="ECO:0000313" key="2">
    <source>
        <dbReference type="Proteomes" id="UP000288395"/>
    </source>
</evidence>
<comment type="caution">
    <text evidence="1">The sequence shown here is derived from an EMBL/GenBank/DDBJ whole genome shotgun (WGS) entry which is preliminary data.</text>
</comment>
<dbReference type="OrthoDB" id="2156220at2"/>
<dbReference type="InterPro" id="IPR006917">
    <property type="entry name" value="SOUL_heme-bd"/>
</dbReference>
<dbReference type="AlphaFoldDB" id="A0A432W392"/>
<gene>
    <name evidence="1" type="ORF">CWE08_00820</name>
</gene>
<protein>
    <submittedName>
        <fullName evidence="1">Heme-binding protein</fullName>
    </submittedName>
</protein>
<dbReference type="Gene3D" id="3.20.80.10">
    <property type="entry name" value="Regulatory factor, effector binding domain"/>
    <property type="match status" value="2"/>
</dbReference>
<dbReference type="PANTHER" id="PTHR11220:SF1">
    <property type="entry name" value="HEME-BINDING PROTEIN 2"/>
    <property type="match status" value="1"/>
</dbReference>
<reference evidence="2" key="1">
    <citation type="journal article" date="2018" name="Front. Microbiol.">
        <title>Genome-Based Analysis Reveals the Taxonomy and Diversity of the Family Idiomarinaceae.</title>
        <authorList>
            <person name="Liu Y."/>
            <person name="Lai Q."/>
            <person name="Shao Z."/>
        </authorList>
    </citation>
    <scope>NUCLEOTIDE SEQUENCE [LARGE SCALE GENOMIC DNA]</scope>
    <source>
        <strain evidence="2">GBPy7</strain>
    </source>
</reference>
<organism evidence="1 2">
    <name type="scientific">Aliidiomarina iranensis</name>
    <dbReference type="NCBI Taxonomy" id="1434071"/>
    <lineage>
        <taxon>Bacteria</taxon>
        <taxon>Pseudomonadati</taxon>
        <taxon>Pseudomonadota</taxon>
        <taxon>Gammaproteobacteria</taxon>
        <taxon>Alteromonadales</taxon>
        <taxon>Idiomarinaceae</taxon>
        <taxon>Aliidiomarina</taxon>
    </lineage>
</organism>
<name>A0A432W392_9GAMM</name>
<dbReference type="Pfam" id="PF04832">
    <property type="entry name" value="SOUL"/>
    <property type="match status" value="1"/>
</dbReference>
<keyword evidence="2" id="KW-1185">Reference proteome</keyword>
<dbReference type="SUPFAM" id="SSF55136">
    <property type="entry name" value="Probable bacterial effector-binding domain"/>
    <property type="match status" value="1"/>
</dbReference>